<dbReference type="Pfam" id="PF10609">
    <property type="entry name" value="ParA"/>
    <property type="match status" value="1"/>
</dbReference>
<name>A0ABX0Y599_9ACTN</name>
<keyword evidence="1" id="KW-0547">Nucleotide-binding</keyword>
<dbReference type="InterPro" id="IPR050625">
    <property type="entry name" value="ParA/MinD_ATPase"/>
</dbReference>
<proteinExistence type="predicted"/>
<reference evidence="5 6" key="1">
    <citation type="submission" date="2020-03" db="EMBL/GenBank/DDBJ databases">
        <title>WGS of the type strain of Planosporangium spp.</title>
        <authorList>
            <person name="Thawai C."/>
        </authorList>
    </citation>
    <scope>NUCLEOTIDE SEQUENCE [LARGE SCALE GENOMIC DNA]</scope>
    <source>
        <strain evidence="5 6">TBRC 5610</strain>
    </source>
</reference>
<dbReference type="InterPro" id="IPR003593">
    <property type="entry name" value="AAA+_ATPase"/>
</dbReference>
<evidence type="ECO:0000256" key="3">
    <source>
        <dbReference type="SAM" id="MobiDB-lite"/>
    </source>
</evidence>
<feature type="compositionally biased region" description="Basic residues" evidence="3">
    <location>
        <begin position="387"/>
        <end position="396"/>
    </location>
</feature>
<dbReference type="PANTHER" id="PTHR43384">
    <property type="entry name" value="SEPTUM SITE-DETERMINING PROTEIN MIND HOMOLOG, CHLOROPLASTIC-RELATED"/>
    <property type="match status" value="1"/>
</dbReference>
<dbReference type="Gene3D" id="3.40.50.300">
    <property type="entry name" value="P-loop containing nucleotide triphosphate hydrolases"/>
    <property type="match status" value="1"/>
</dbReference>
<gene>
    <name evidence="5" type="ORF">HC031_28250</name>
</gene>
<organism evidence="5 6">
    <name type="scientific">Planosporangium thailandense</name>
    <dbReference type="NCBI Taxonomy" id="765197"/>
    <lineage>
        <taxon>Bacteria</taxon>
        <taxon>Bacillati</taxon>
        <taxon>Actinomycetota</taxon>
        <taxon>Actinomycetes</taxon>
        <taxon>Micromonosporales</taxon>
        <taxon>Micromonosporaceae</taxon>
        <taxon>Planosporangium</taxon>
    </lineage>
</organism>
<evidence type="ECO:0000313" key="5">
    <source>
        <dbReference type="EMBL" id="NJC73589.1"/>
    </source>
</evidence>
<keyword evidence="2" id="KW-0067">ATP-binding</keyword>
<evidence type="ECO:0000313" key="6">
    <source>
        <dbReference type="Proteomes" id="UP000722989"/>
    </source>
</evidence>
<feature type="domain" description="AAA+ ATPase" evidence="4">
    <location>
        <begin position="135"/>
        <end position="313"/>
    </location>
</feature>
<evidence type="ECO:0000256" key="2">
    <source>
        <dbReference type="ARBA" id="ARBA00022840"/>
    </source>
</evidence>
<dbReference type="EMBL" id="JAATVY010000032">
    <property type="protein sequence ID" value="NJC73589.1"/>
    <property type="molecule type" value="Genomic_DNA"/>
</dbReference>
<dbReference type="Proteomes" id="UP000722989">
    <property type="component" value="Unassembled WGS sequence"/>
</dbReference>
<comment type="caution">
    <text evidence="5">The sequence shown here is derived from an EMBL/GenBank/DDBJ whole genome shotgun (WGS) entry which is preliminary data.</text>
</comment>
<accession>A0ABX0Y599</accession>
<feature type="region of interest" description="Disordered" evidence="3">
    <location>
        <begin position="375"/>
        <end position="396"/>
    </location>
</feature>
<evidence type="ECO:0000256" key="1">
    <source>
        <dbReference type="ARBA" id="ARBA00022741"/>
    </source>
</evidence>
<evidence type="ECO:0000259" key="4">
    <source>
        <dbReference type="SMART" id="SM00382"/>
    </source>
</evidence>
<dbReference type="InterPro" id="IPR033756">
    <property type="entry name" value="YlxH/NBP35"/>
</dbReference>
<protein>
    <submittedName>
        <fullName evidence="5">P-loop NTPase</fullName>
    </submittedName>
</protein>
<dbReference type="SUPFAM" id="SSF52540">
    <property type="entry name" value="P-loop containing nucleoside triphosphate hydrolases"/>
    <property type="match status" value="1"/>
</dbReference>
<keyword evidence="6" id="KW-1185">Reference proteome</keyword>
<dbReference type="InterPro" id="IPR027417">
    <property type="entry name" value="P-loop_NTPase"/>
</dbReference>
<sequence length="396" mass="42326">MTLYYEPLPDRARTLVEILGGQPHGAADLAELAALVRADPGAQLVILGSSVNLAEAVTFAAQHRLTRPTLGVVLLRDHVDVAVLAEALRAGIREVINAGDSHGIRAACGRSLEVSHQLALGGVAPQPAAAPVKEGRLVTVFAGKGGCGKSTVATNLAVALADGGKHRVCLVDLDLTFGDVAIMLQLVPKRSLADAVPMTGRLDETGIRSLVTPYAPGIDTLLAPPAPADGERVGRELVSEILKIVKRMYDYVVVDTPPFFSDQVLAALDLSQWYILLATPDIPALKNLRLTLDMFDLLEYPTSQRIIVLNRSDSQVGLTHADIDRVVRAPIAGRVPSTRDVPVSINRGVPLMVDSPNNPVSRYIREIQARIQTAAQPAGAPVEPARRRAFSLRRGR</sequence>
<dbReference type="RefSeq" id="WP_167928491.1">
    <property type="nucleotide sequence ID" value="NZ_JAATVY010000032.1"/>
</dbReference>
<dbReference type="SMART" id="SM00382">
    <property type="entry name" value="AAA"/>
    <property type="match status" value="1"/>
</dbReference>
<dbReference type="PANTHER" id="PTHR43384:SF13">
    <property type="entry name" value="SLR0110 PROTEIN"/>
    <property type="match status" value="1"/>
</dbReference>